<evidence type="ECO:0000313" key="2">
    <source>
        <dbReference type="Proteomes" id="UP001233172"/>
    </source>
</evidence>
<dbReference type="Proteomes" id="UP001233172">
    <property type="component" value="Unassembled WGS sequence"/>
</dbReference>
<protein>
    <submittedName>
        <fullName evidence="1">Uncharacterized protein</fullName>
    </submittedName>
</protein>
<accession>A0AAD8BLD3</accession>
<name>A0AAD8BLD3_BIOPF</name>
<reference evidence="1" key="1">
    <citation type="journal article" date="2023" name="PLoS Negl. Trop. Dis.">
        <title>A genome sequence for Biomphalaria pfeifferi, the major vector snail for the human-infecting parasite Schistosoma mansoni.</title>
        <authorList>
            <person name="Bu L."/>
            <person name="Lu L."/>
            <person name="Laidemitt M.R."/>
            <person name="Zhang S.M."/>
            <person name="Mutuku M."/>
            <person name="Mkoji G."/>
            <person name="Steinauer M."/>
            <person name="Loker E.S."/>
        </authorList>
    </citation>
    <scope>NUCLEOTIDE SEQUENCE</scope>
    <source>
        <strain evidence="1">KasaAsao</strain>
    </source>
</reference>
<sequence>AKEEITSKIANRAFNSSETRGIWIPKKRSMEERNIHDADNKPLASINGLSAFYSREIEKKSANRALDSFETRGIWIPKKRSMEERNIHDAENKPLESTNGLSAFYSREIEKKSANRALDSFETRGIWIPKKSSMEERNIHDAENKPLESTNGLSAFYSRETEKKSANRALDSFETRGIWIPKKSSMEERNIHDAENKPLESTNGLSAFYSREIEKKSANRALDSFETRGIWIPKKRSMEERNIHDAENKPLESTNGLSIFYSREIEKKSANRALDSFETRGIWIPKKSSMEERNIDDAENKPLESTNGLSAFYSREIEKKSANRALDSFETRGIWIPKKRSMEERNIHDAENKPLASTNGLSVFYRREIEKKSANRALDSFETRGIWIPKKSSMEERNIHDAENKPLASTNGLSVFYRREIEKKSANRALDSFETRGIWIPKKSSMEERNIHDAENKPLESTNGLSAFYSREIEKKSANRALDSFETRGIWIPKKRSMEERNIHDAENKPLASTNGLSVFYSREIEKKSANRALDSFETRGIWIPKKSSMEERNIHDAENKPLASTNGLSVFYRREIEKKSANRALDSFETRGIWIPKKSSMEERNIHDAENKPLASTNGLSVFYRREIEKKSTNRALDSFETRGIWIPKKSSIKNKEKRSMEDKLFNLADKEKRLSENTV</sequence>
<reference evidence="1" key="2">
    <citation type="submission" date="2023-04" db="EMBL/GenBank/DDBJ databases">
        <authorList>
            <person name="Bu L."/>
            <person name="Lu L."/>
            <person name="Laidemitt M.R."/>
            <person name="Zhang S.M."/>
            <person name="Mutuku M."/>
            <person name="Mkoji G."/>
            <person name="Steinauer M."/>
            <person name="Loker E.S."/>
        </authorList>
    </citation>
    <scope>NUCLEOTIDE SEQUENCE</scope>
    <source>
        <strain evidence="1">KasaAsao</strain>
        <tissue evidence="1">Whole Snail</tissue>
    </source>
</reference>
<dbReference type="AlphaFoldDB" id="A0AAD8BLD3"/>
<organism evidence="1 2">
    <name type="scientific">Biomphalaria pfeifferi</name>
    <name type="common">Bloodfluke planorb</name>
    <name type="synonym">Freshwater snail</name>
    <dbReference type="NCBI Taxonomy" id="112525"/>
    <lineage>
        <taxon>Eukaryota</taxon>
        <taxon>Metazoa</taxon>
        <taxon>Spiralia</taxon>
        <taxon>Lophotrochozoa</taxon>
        <taxon>Mollusca</taxon>
        <taxon>Gastropoda</taxon>
        <taxon>Heterobranchia</taxon>
        <taxon>Euthyneura</taxon>
        <taxon>Panpulmonata</taxon>
        <taxon>Hygrophila</taxon>
        <taxon>Lymnaeoidea</taxon>
        <taxon>Planorbidae</taxon>
        <taxon>Biomphalaria</taxon>
    </lineage>
</organism>
<feature type="non-terminal residue" evidence="1">
    <location>
        <position position="1"/>
    </location>
</feature>
<evidence type="ECO:0000313" key="1">
    <source>
        <dbReference type="EMBL" id="KAK0056757.1"/>
    </source>
</evidence>
<gene>
    <name evidence="1" type="ORF">Bpfe_013695</name>
</gene>
<proteinExistence type="predicted"/>
<comment type="caution">
    <text evidence="1">The sequence shown here is derived from an EMBL/GenBank/DDBJ whole genome shotgun (WGS) entry which is preliminary data.</text>
</comment>
<keyword evidence="2" id="KW-1185">Reference proteome</keyword>
<dbReference type="EMBL" id="JASAOG010000059">
    <property type="protein sequence ID" value="KAK0056757.1"/>
    <property type="molecule type" value="Genomic_DNA"/>
</dbReference>